<accession>A0AAV4MFN0</accession>
<dbReference type="AlphaFoldDB" id="A0AAV4MFN0"/>
<protein>
    <submittedName>
        <fullName evidence="1">Uncharacterized protein</fullName>
    </submittedName>
</protein>
<keyword evidence="2" id="KW-1185">Reference proteome</keyword>
<sequence length="142" mass="16765">MGENLRRIHRSLENITDRIESTILHASNVFNEIEQDVHALISLDPETLGTDECLEREQDSNLLIEELQEFRKETETIMGVYEIIVGQVRNQNHPTLLLRLETDMKWKFTDLFSEVLDKELLIDCYKIKLEFRQTMSNFPRGQ</sequence>
<evidence type="ECO:0000313" key="2">
    <source>
        <dbReference type="Proteomes" id="UP001054945"/>
    </source>
</evidence>
<reference evidence="1 2" key="1">
    <citation type="submission" date="2021-06" db="EMBL/GenBank/DDBJ databases">
        <title>Caerostris extrusa draft genome.</title>
        <authorList>
            <person name="Kono N."/>
            <person name="Arakawa K."/>
        </authorList>
    </citation>
    <scope>NUCLEOTIDE SEQUENCE [LARGE SCALE GENOMIC DNA]</scope>
</reference>
<gene>
    <name evidence="1" type="ORF">CEXT_245901</name>
</gene>
<name>A0AAV4MFN0_CAEEX</name>
<organism evidence="1 2">
    <name type="scientific">Caerostris extrusa</name>
    <name type="common">Bark spider</name>
    <name type="synonym">Caerostris bankana</name>
    <dbReference type="NCBI Taxonomy" id="172846"/>
    <lineage>
        <taxon>Eukaryota</taxon>
        <taxon>Metazoa</taxon>
        <taxon>Ecdysozoa</taxon>
        <taxon>Arthropoda</taxon>
        <taxon>Chelicerata</taxon>
        <taxon>Arachnida</taxon>
        <taxon>Araneae</taxon>
        <taxon>Araneomorphae</taxon>
        <taxon>Entelegynae</taxon>
        <taxon>Araneoidea</taxon>
        <taxon>Araneidae</taxon>
        <taxon>Caerostris</taxon>
    </lineage>
</organism>
<proteinExistence type="predicted"/>
<dbReference type="EMBL" id="BPLR01019661">
    <property type="protein sequence ID" value="GIX70256.1"/>
    <property type="molecule type" value="Genomic_DNA"/>
</dbReference>
<comment type="caution">
    <text evidence="1">The sequence shown here is derived from an EMBL/GenBank/DDBJ whole genome shotgun (WGS) entry which is preliminary data.</text>
</comment>
<dbReference type="Proteomes" id="UP001054945">
    <property type="component" value="Unassembled WGS sequence"/>
</dbReference>
<evidence type="ECO:0000313" key="1">
    <source>
        <dbReference type="EMBL" id="GIX70256.1"/>
    </source>
</evidence>